<keyword evidence="3" id="KW-1185">Reference proteome</keyword>
<dbReference type="Proteomes" id="UP001335183">
    <property type="component" value="Chromosome"/>
</dbReference>
<dbReference type="RefSeq" id="WP_338445514.1">
    <property type="nucleotide sequence ID" value="NZ_CP144918.1"/>
</dbReference>
<protein>
    <submittedName>
        <fullName evidence="2">Uncharacterized protein</fullName>
    </submittedName>
</protein>
<evidence type="ECO:0000313" key="2">
    <source>
        <dbReference type="EMBL" id="WWA46616.1"/>
    </source>
</evidence>
<sequence>MVYVKFTTRTGRPAIRGQAGHIIGMTGRSELEDGSMARHWMCTVFGHKVRRKRVRREGKVYVGRCRWCRTLMVRTDEGWREGSPAEIDPGDFRNAQSS</sequence>
<name>A0ABZ2D121_9SPHN</name>
<reference evidence="2 3" key="1">
    <citation type="submission" date="2024-02" db="EMBL/GenBank/DDBJ databases">
        <title>The whole genome sequence of five bacterial samples isolated from Abu Dhabi Sabkha-shore region.</title>
        <authorList>
            <person name="Sudalaimuthuasari N."/>
            <person name="Sarfraz B."/>
            <person name="Tuyisabe J.D."/>
            <person name="Mugisha Ntwali L.D.M."/>
            <person name="Ali A.I.A.A."/>
            <person name="Almansoori S.Z.A."/>
            <person name="Alajami H.S.A."/>
            <person name="Almeqbaali A.A.S."/>
            <person name="Kundu B."/>
            <person name="Saeed E.E."/>
            <person name="Sukumarinath V."/>
            <person name="Mishra A.K."/>
            <person name="Hazzouri K.M."/>
            <person name="Almaskari R."/>
            <person name="Sharma A.K."/>
            <person name="Amiri K.M.A."/>
        </authorList>
    </citation>
    <scope>NUCLEOTIDE SEQUENCE [LARGE SCALE GENOMIC DNA]</scope>
    <source>
        <strain evidence="3">kcgeb_sd</strain>
    </source>
</reference>
<feature type="region of interest" description="Disordered" evidence="1">
    <location>
        <begin position="79"/>
        <end position="98"/>
    </location>
</feature>
<evidence type="ECO:0000313" key="3">
    <source>
        <dbReference type="Proteomes" id="UP001335183"/>
    </source>
</evidence>
<organism evidence="2 3">
    <name type="scientific">Pelagerythrobacter marensis</name>
    <dbReference type="NCBI Taxonomy" id="543877"/>
    <lineage>
        <taxon>Bacteria</taxon>
        <taxon>Pseudomonadati</taxon>
        <taxon>Pseudomonadota</taxon>
        <taxon>Alphaproteobacteria</taxon>
        <taxon>Sphingomonadales</taxon>
        <taxon>Erythrobacteraceae</taxon>
        <taxon>Pelagerythrobacter</taxon>
    </lineage>
</organism>
<dbReference type="EMBL" id="CP144918">
    <property type="protein sequence ID" value="WWA46616.1"/>
    <property type="molecule type" value="Genomic_DNA"/>
</dbReference>
<evidence type="ECO:0000256" key="1">
    <source>
        <dbReference type="SAM" id="MobiDB-lite"/>
    </source>
</evidence>
<proteinExistence type="predicted"/>
<accession>A0ABZ2D121</accession>
<gene>
    <name evidence="2" type="ORF">V5F89_10055</name>
</gene>